<name>A0A0C5GFD5_9ACTN</name>
<keyword evidence="3" id="KW-1185">Reference proteome</keyword>
<dbReference type="AlphaFoldDB" id="A0A0C5GFD5"/>
<evidence type="ECO:0000313" key="2">
    <source>
        <dbReference type="EMBL" id="AJP03096.1"/>
    </source>
</evidence>
<feature type="region of interest" description="Disordered" evidence="1">
    <location>
        <begin position="1"/>
        <end position="91"/>
    </location>
</feature>
<dbReference type="HOGENOM" id="CLU_2425558_0_0_11"/>
<protein>
    <submittedName>
        <fullName evidence="2">Uncharacterized protein</fullName>
    </submittedName>
</protein>
<sequence>MLRPCAAPGESARARVRGHGPHPARAAPHGSPLTPAAQSHGSRRRAPAAVPEPFGDVRERRTVSRTGRGCPTGSRSRSPSRSRRRRSGSAP</sequence>
<organism evidence="2 3">
    <name type="scientific">Streptomyces cyaneogriseus subsp. noncyanogenus</name>
    <dbReference type="NCBI Taxonomy" id="477245"/>
    <lineage>
        <taxon>Bacteria</taxon>
        <taxon>Bacillati</taxon>
        <taxon>Actinomycetota</taxon>
        <taxon>Actinomycetes</taxon>
        <taxon>Kitasatosporales</taxon>
        <taxon>Streptomycetaceae</taxon>
        <taxon>Streptomyces</taxon>
    </lineage>
</organism>
<gene>
    <name evidence="2" type="ORF">TU94_18080</name>
</gene>
<proteinExistence type="predicted"/>
<feature type="compositionally biased region" description="Low complexity" evidence="1">
    <location>
        <begin position="64"/>
        <end position="77"/>
    </location>
</feature>
<dbReference type="Proteomes" id="UP000032234">
    <property type="component" value="Chromosome"/>
</dbReference>
<dbReference type="KEGG" id="scw:TU94_18080"/>
<dbReference type="PATRIC" id="fig|477245.3.peg.3824"/>
<accession>A0A0C5GFD5</accession>
<reference evidence="2 3" key="1">
    <citation type="submission" date="2015-02" db="EMBL/GenBank/DDBJ databases">
        <title>Genome sequence of thermotolerant Streptomyces cyaneogriseus subsp. Noncyanogenus NMWT1, the producer of nematocidal antibiotics nemadectin.</title>
        <authorList>
            <person name="Wang H."/>
            <person name="Li C."/>
            <person name="Xiang W."/>
            <person name="Wang X."/>
        </authorList>
    </citation>
    <scope>NUCLEOTIDE SEQUENCE [LARGE SCALE GENOMIC DNA]</scope>
    <source>
        <strain evidence="2 3">NMWT 1</strain>
    </source>
</reference>
<evidence type="ECO:0000313" key="3">
    <source>
        <dbReference type="Proteomes" id="UP000032234"/>
    </source>
</evidence>
<feature type="compositionally biased region" description="Basic residues" evidence="1">
    <location>
        <begin position="78"/>
        <end position="91"/>
    </location>
</feature>
<evidence type="ECO:0000256" key="1">
    <source>
        <dbReference type="SAM" id="MobiDB-lite"/>
    </source>
</evidence>
<dbReference type="EMBL" id="CP010849">
    <property type="protein sequence ID" value="AJP03096.1"/>
    <property type="molecule type" value="Genomic_DNA"/>
</dbReference>